<dbReference type="SMART" id="SM00564">
    <property type="entry name" value="PQQ"/>
    <property type="match status" value="7"/>
</dbReference>
<evidence type="ECO:0000256" key="1">
    <source>
        <dbReference type="ARBA" id="ARBA00022729"/>
    </source>
</evidence>
<reference evidence="6 7" key="1">
    <citation type="submission" date="2024-02" db="EMBL/GenBank/DDBJ databases">
        <title>Bacteria isolated from the canopy kelp, Nereocystis luetkeana.</title>
        <authorList>
            <person name="Pfister C.A."/>
            <person name="Younker I.T."/>
            <person name="Light S.H."/>
        </authorList>
    </citation>
    <scope>NUCLEOTIDE SEQUENCE [LARGE SCALE GENOMIC DNA]</scope>
    <source>
        <strain evidence="6 7">TI.1.05</strain>
    </source>
</reference>
<dbReference type="NCBIfam" id="TIGR03300">
    <property type="entry name" value="assembly_YfgL"/>
    <property type="match status" value="1"/>
</dbReference>
<dbReference type="InterPro" id="IPR017687">
    <property type="entry name" value="BamB"/>
</dbReference>
<feature type="domain" description="Pyrrolo-quinoline quinone repeat" evidence="5">
    <location>
        <begin position="79"/>
        <end position="319"/>
    </location>
</feature>
<keyword evidence="7" id="KW-1185">Reference proteome</keyword>
<dbReference type="PANTHER" id="PTHR34512">
    <property type="entry name" value="CELL SURFACE PROTEIN"/>
    <property type="match status" value="1"/>
</dbReference>
<evidence type="ECO:0000259" key="5">
    <source>
        <dbReference type="Pfam" id="PF13360"/>
    </source>
</evidence>
<evidence type="ECO:0000256" key="2">
    <source>
        <dbReference type="ARBA" id="ARBA00023136"/>
    </source>
</evidence>
<dbReference type="InterPro" id="IPR018391">
    <property type="entry name" value="PQQ_b-propeller_rpt"/>
</dbReference>
<organism evidence="6 7">
    <name type="scientific">Psychromonas aquatilis</name>
    <dbReference type="NCBI Taxonomy" id="2005072"/>
    <lineage>
        <taxon>Bacteria</taxon>
        <taxon>Pseudomonadati</taxon>
        <taxon>Pseudomonadota</taxon>
        <taxon>Gammaproteobacteria</taxon>
        <taxon>Alteromonadales</taxon>
        <taxon>Psychromonadaceae</taxon>
        <taxon>Psychromonas</taxon>
    </lineage>
</organism>
<dbReference type="EMBL" id="JBAKAZ010000033">
    <property type="protein sequence ID" value="MEL0629884.1"/>
    <property type="molecule type" value="Genomic_DNA"/>
</dbReference>
<evidence type="ECO:0000256" key="3">
    <source>
        <dbReference type="ARBA" id="ARBA00023237"/>
    </source>
</evidence>
<protein>
    <recommendedName>
        <fullName evidence="4">Outer membrane protein assembly factor BamB</fullName>
    </recommendedName>
</protein>
<dbReference type="RefSeq" id="WP_341598017.1">
    <property type="nucleotide sequence ID" value="NZ_JBAKAZ010000033.1"/>
</dbReference>
<dbReference type="Gene3D" id="2.130.10.10">
    <property type="entry name" value="YVTN repeat-like/Quinoprotein amine dehydrogenase"/>
    <property type="match status" value="1"/>
</dbReference>
<comment type="function">
    <text evidence="4">Part of the outer membrane protein assembly complex, which is involved in assembly and insertion of beta-barrel proteins into the outer membrane.</text>
</comment>
<dbReference type="InterPro" id="IPR002372">
    <property type="entry name" value="PQQ_rpt_dom"/>
</dbReference>
<dbReference type="PANTHER" id="PTHR34512:SF30">
    <property type="entry name" value="OUTER MEMBRANE PROTEIN ASSEMBLY FACTOR BAMB"/>
    <property type="match status" value="1"/>
</dbReference>
<keyword evidence="4" id="KW-0449">Lipoprotein</keyword>
<dbReference type="NCBIfam" id="NF008351">
    <property type="entry name" value="PRK11138.1"/>
    <property type="match status" value="1"/>
</dbReference>
<comment type="caution">
    <text evidence="6">The sequence shown here is derived from an EMBL/GenBank/DDBJ whole genome shotgun (WGS) entry which is preliminary data.</text>
</comment>
<dbReference type="PROSITE" id="PS51257">
    <property type="entry name" value="PROKAR_LIPOPROTEIN"/>
    <property type="match status" value="1"/>
</dbReference>
<comment type="subcellular location">
    <subcellularLocation>
        <location evidence="4">Cell outer membrane</location>
        <topology evidence="4">Lipid-anchor</topology>
    </subcellularLocation>
</comment>
<evidence type="ECO:0000256" key="4">
    <source>
        <dbReference type="HAMAP-Rule" id="MF_00923"/>
    </source>
</evidence>
<dbReference type="Pfam" id="PF13360">
    <property type="entry name" value="PQQ_2"/>
    <property type="match status" value="1"/>
</dbReference>
<dbReference type="SUPFAM" id="SSF50998">
    <property type="entry name" value="Quinoprotein alcohol dehydrogenase-like"/>
    <property type="match status" value="1"/>
</dbReference>
<comment type="similarity">
    <text evidence="4">Belongs to the BamB family.</text>
</comment>
<dbReference type="HAMAP" id="MF_00923">
    <property type="entry name" value="OM_assembly_BamB"/>
    <property type="match status" value="1"/>
</dbReference>
<keyword evidence="3 4" id="KW-0998">Cell outer membrane</keyword>
<dbReference type="Proteomes" id="UP001369082">
    <property type="component" value="Unassembled WGS sequence"/>
</dbReference>
<keyword evidence="4" id="KW-0564">Palmitate</keyword>
<gene>
    <name evidence="4 6" type="primary">bamB</name>
    <name evidence="6" type="ORF">V6256_09710</name>
</gene>
<keyword evidence="2 4" id="KW-0472">Membrane</keyword>
<dbReference type="InterPro" id="IPR011047">
    <property type="entry name" value="Quinoprotein_ADH-like_sf"/>
</dbReference>
<sequence>MIKWVKNITVIASSALILSGCSLFSGEEDVVKMAELPEFEATYEPEIDWTASIGDGVDKYFSQLKPAVDNDAVYIAARGGEVKALSIEDGDTLWSIDLSDQEANTLNRSARLSGGIGLGGQTLYIGTENAQVFAIDAENGEVKWMTEVSGEVLAQPVYDSGFVVVHTSRGDLIALDSTTGEKVWNLNNAQPKLTLRGTSTPTISQGGIVYGRADGYISVALLENGRPLWQIAAARAYGATELARLADADMQPVVVNGIVYALAYNGNLVAIDLLKGQQLWFQKYAGYTDISVSGLDIFLTDYRGYVYALNQSDGEQRWVNKELSYRNLTGVTVANDFIVVGDAEGYLHWIDRETGQFVAQQDLDSDGLYQAPVATSTHLYLQTRSGDVIAIEKPILNVE</sequence>
<name>A0ABU9GRC2_9GAMM</name>
<comment type="subunit">
    <text evidence="4">Part of the Bam complex.</text>
</comment>
<evidence type="ECO:0000313" key="6">
    <source>
        <dbReference type="EMBL" id="MEL0629884.1"/>
    </source>
</evidence>
<accession>A0ABU9GRC2</accession>
<proteinExistence type="inferred from homology"/>
<keyword evidence="1 4" id="KW-0732">Signal</keyword>
<dbReference type="InterPro" id="IPR015943">
    <property type="entry name" value="WD40/YVTN_repeat-like_dom_sf"/>
</dbReference>
<evidence type="ECO:0000313" key="7">
    <source>
        <dbReference type="Proteomes" id="UP001369082"/>
    </source>
</evidence>